<dbReference type="Pfam" id="PF03719">
    <property type="entry name" value="Ribosomal_S5_C"/>
    <property type="match status" value="1"/>
</dbReference>
<dbReference type="Gene3D" id="3.30.160.20">
    <property type="match status" value="1"/>
</dbReference>
<dbReference type="InterPro" id="IPR000851">
    <property type="entry name" value="Ribosomal_uS5"/>
</dbReference>
<evidence type="ECO:0000256" key="4">
    <source>
        <dbReference type="ARBA" id="ARBA00022980"/>
    </source>
</evidence>
<evidence type="ECO:0000256" key="5">
    <source>
        <dbReference type="ARBA" id="ARBA00023274"/>
    </source>
</evidence>
<dbReference type="GO" id="GO:0003735">
    <property type="term" value="F:structural constituent of ribosome"/>
    <property type="evidence" value="ECO:0007669"/>
    <property type="project" value="UniProtKB-UniRule"/>
</dbReference>
<dbReference type="Proteomes" id="UP000280036">
    <property type="component" value="Unassembled WGS sequence"/>
</dbReference>
<dbReference type="PANTHER" id="PTHR48277">
    <property type="entry name" value="MITOCHONDRIAL RIBOSOMAL PROTEIN S5"/>
    <property type="match status" value="1"/>
</dbReference>
<dbReference type="FunFam" id="3.30.160.20:FF:000001">
    <property type="entry name" value="30S ribosomal protein S5"/>
    <property type="match status" value="1"/>
</dbReference>
<dbReference type="SUPFAM" id="SSF54768">
    <property type="entry name" value="dsRNA-binding domain-like"/>
    <property type="match status" value="1"/>
</dbReference>
<protein>
    <recommendedName>
        <fullName evidence="6 8">Small ribosomal subunit protein uS5</fullName>
    </recommendedName>
</protein>
<keyword evidence="4 8" id="KW-0689">Ribosomal protein</keyword>
<accession>A0A3P8MFC0</accession>
<evidence type="ECO:0000256" key="9">
    <source>
        <dbReference type="RuleBase" id="RU003823"/>
    </source>
</evidence>
<sequence length="236" mass="26038">MAEAEVKKVVSQQPKETNGQGTKEVVAPKAKFDNKDKKQIWEKRPLGQKSSSQNPRSHAKSDKNARRDRRSHFDAVDNEFSEKVVNISRVTKVVKGGRRFSFAAFVVVGDKKGRVGFGHGKANEVPDSIKKAVKDAKNHLITVPIQNKITVPHEVQAKFLASRVMLKPATKGKGIVASGTVRAVVELAGYTDIYTKTYSSRSKANIVRATLKALQLLRTPEQIADIRGKDVKELLA</sequence>
<dbReference type="Gene3D" id="3.30.230.10">
    <property type="match status" value="1"/>
</dbReference>
<evidence type="ECO:0000256" key="7">
    <source>
        <dbReference type="ARBA" id="ARBA00062000"/>
    </source>
</evidence>
<organism evidence="13 14">
    <name type="scientific">Mycoplasmopsis caviae</name>
    <dbReference type="NCBI Taxonomy" id="55603"/>
    <lineage>
        <taxon>Bacteria</taxon>
        <taxon>Bacillati</taxon>
        <taxon>Mycoplasmatota</taxon>
        <taxon>Mycoplasmoidales</taxon>
        <taxon>Metamycoplasmataceae</taxon>
        <taxon>Mycoplasmopsis</taxon>
    </lineage>
</organism>
<dbReference type="InterPro" id="IPR005324">
    <property type="entry name" value="Ribosomal_uS5_C"/>
</dbReference>
<dbReference type="GO" id="GO:0019843">
    <property type="term" value="F:rRNA binding"/>
    <property type="evidence" value="ECO:0007669"/>
    <property type="project" value="UniProtKB-UniRule"/>
</dbReference>
<dbReference type="InterPro" id="IPR013810">
    <property type="entry name" value="Ribosomal_uS5_N"/>
</dbReference>
<evidence type="ECO:0000256" key="10">
    <source>
        <dbReference type="SAM" id="MobiDB-lite"/>
    </source>
</evidence>
<dbReference type="GO" id="GO:0005737">
    <property type="term" value="C:cytoplasm"/>
    <property type="evidence" value="ECO:0007669"/>
    <property type="project" value="UniProtKB-ARBA"/>
</dbReference>
<dbReference type="GO" id="GO:0042254">
    <property type="term" value="P:ribosome biogenesis"/>
    <property type="evidence" value="ECO:0007669"/>
    <property type="project" value="UniProtKB-ARBA"/>
</dbReference>
<dbReference type="AlphaFoldDB" id="A0A3P8MFC0"/>
<gene>
    <name evidence="8 13" type="primary">rpsE</name>
    <name evidence="13" type="ORF">NCTC10126_00800</name>
    <name evidence="12" type="ORF">NPA07_03550</name>
</gene>
<proteinExistence type="inferred from homology"/>
<keyword evidence="5 8" id="KW-0687">Ribonucleoprotein</keyword>
<evidence type="ECO:0000313" key="14">
    <source>
        <dbReference type="Proteomes" id="UP000280036"/>
    </source>
</evidence>
<evidence type="ECO:0000313" key="15">
    <source>
        <dbReference type="Proteomes" id="UP001058569"/>
    </source>
</evidence>
<dbReference type="FunFam" id="3.30.230.10:FF:000002">
    <property type="entry name" value="30S ribosomal protein S5"/>
    <property type="match status" value="1"/>
</dbReference>
<dbReference type="SUPFAM" id="SSF54211">
    <property type="entry name" value="Ribosomal protein S5 domain 2-like"/>
    <property type="match status" value="1"/>
</dbReference>
<comment type="function">
    <text evidence="8">Located at the back of the 30S subunit body where it stabilizes the conformation of the head with respect to the body.</text>
</comment>
<evidence type="ECO:0000259" key="11">
    <source>
        <dbReference type="PROSITE" id="PS50881"/>
    </source>
</evidence>
<keyword evidence="3 8" id="KW-0694">RNA-binding</keyword>
<evidence type="ECO:0000256" key="1">
    <source>
        <dbReference type="ARBA" id="ARBA00008945"/>
    </source>
</evidence>
<dbReference type="GO" id="GO:0006412">
    <property type="term" value="P:translation"/>
    <property type="evidence" value="ECO:0007669"/>
    <property type="project" value="UniProtKB-UniRule"/>
</dbReference>
<name>A0A3P8MFC0_9BACT</name>
<comment type="subunit">
    <text evidence="7 8">Part of the 30S ribosomal subunit. Contacts proteins S4 and S8.</text>
</comment>
<feature type="compositionally biased region" description="Basic and acidic residues" evidence="10">
    <location>
        <begin position="30"/>
        <end position="45"/>
    </location>
</feature>
<dbReference type="RefSeq" id="WP_126118492.1">
    <property type="nucleotide sequence ID" value="NZ_CP101806.1"/>
</dbReference>
<dbReference type="EMBL" id="CP101806">
    <property type="protein sequence ID" value="UUD34860.1"/>
    <property type="molecule type" value="Genomic_DNA"/>
</dbReference>
<dbReference type="NCBIfam" id="TIGR01021">
    <property type="entry name" value="rpsE_bact"/>
    <property type="match status" value="1"/>
</dbReference>
<evidence type="ECO:0000256" key="2">
    <source>
        <dbReference type="ARBA" id="ARBA00022730"/>
    </source>
</evidence>
<feature type="domain" description="S5 DRBM" evidence="11">
    <location>
        <begin position="80"/>
        <end position="143"/>
    </location>
</feature>
<dbReference type="InterPro" id="IPR018192">
    <property type="entry name" value="Ribosomal_uS5_N_CS"/>
</dbReference>
<dbReference type="EMBL" id="UZVY01000001">
    <property type="protein sequence ID" value="VDR42293.1"/>
    <property type="molecule type" value="Genomic_DNA"/>
</dbReference>
<dbReference type="Pfam" id="PF00333">
    <property type="entry name" value="Ribosomal_S5"/>
    <property type="match status" value="1"/>
</dbReference>
<evidence type="ECO:0000256" key="3">
    <source>
        <dbReference type="ARBA" id="ARBA00022884"/>
    </source>
</evidence>
<dbReference type="InterPro" id="IPR014721">
    <property type="entry name" value="Ribsml_uS5_D2-typ_fold_subgr"/>
</dbReference>
<feature type="compositionally biased region" description="Polar residues" evidence="10">
    <location>
        <begin position="10"/>
        <end position="21"/>
    </location>
</feature>
<dbReference type="GO" id="GO:0015935">
    <property type="term" value="C:small ribosomal subunit"/>
    <property type="evidence" value="ECO:0007669"/>
    <property type="project" value="InterPro"/>
</dbReference>
<evidence type="ECO:0000313" key="13">
    <source>
        <dbReference type="EMBL" id="VDR42293.1"/>
    </source>
</evidence>
<comment type="similarity">
    <text evidence="1 8 9">Belongs to the universal ribosomal protein uS5 family.</text>
</comment>
<dbReference type="HAMAP" id="MF_01307_B">
    <property type="entry name" value="Ribosomal_uS5_B"/>
    <property type="match status" value="1"/>
</dbReference>
<reference evidence="12" key="2">
    <citation type="submission" date="2022-07" db="EMBL/GenBank/DDBJ databases">
        <title>Complete genome of Mycoplasma caviae type strain G122.</title>
        <authorList>
            <person name="Spergser J."/>
        </authorList>
    </citation>
    <scope>NUCLEOTIDE SEQUENCE</scope>
    <source>
        <strain evidence="12">G122</strain>
    </source>
</reference>
<feature type="compositionally biased region" description="Basic and acidic residues" evidence="10">
    <location>
        <begin position="59"/>
        <end position="72"/>
    </location>
</feature>
<evidence type="ECO:0000256" key="8">
    <source>
        <dbReference type="HAMAP-Rule" id="MF_01307"/>
    </source>
</evidence>
<reference evidence="13 14" key="1">
    <citation type="submission" date="2018-12" db="EMBL/GenBank/DDBJ databases">
        <authorList>
            <consortium name="Pathogen Informatics"/>
        </authorList>
    </citation>
    <scope>NUCLEOTIDE SEQUENCE [LARGE SCALE GENOMIC DNA]</scope>
    <source>
        <strain evidence="13 14">NCTC10126</strain>
    </source>
</reference>
<dbReference type="InterPro" id="IPR020568">
    <property type="entry name" value="Ribosomal_Su5_D2-typ_SF"/>
</dbReference>
<dbReference type="PROSITE" id="PS50881">
    <property type="entry name" value="S5_DSRBD"/>
    <property type="match status" value="1"/>
</dbReference>
<dbReference type="InterPro" id="IPR005712">
    <property type="entry name" value="Ribosomal_uS5_bac-type"/>
</dbReference>
<dbReference type="Proteomes" id="UP001058569">
    <property type="component" value="Chromosome"/>
</dbReference>
<comment type="domain">
    <text evidence="8">The N-terminal domain interacts with the head of the 30S subunit; the C-terminal domain interacts with the body and contacts protein S4. The interaction surface between S4 and S5 is involved in control of translational fidelity.</text>
</comment>
<dbReference type="PROSITE" id="PS00585">
    <property type="entry name" value="RIBOSOMAL_S5"/>
    <property type="match status" value="1"/>
</dbReference>
<keyword evidence="15" id="KW-1185">Reference proteome</keyword>
<evidence type="ECO:0000256" key="6">
    <source>
        <dbReference type="ARBA" id="ARBA00035255"/>
    </source>
</evidence>
<keyword evidence="2 8" id="KW-0699">rRNA-binding</keyword>
<feature type="region of interest" description="Disordered" evidence="10">
    <location>
        <begin position="1"/>
        <end position="72"/>
    </location>
</feature>
<evidence type="ECO:0000313" key="12">
    <source>
        <dbReference type="EMBL" id="UUD34860.1"/>
    </source>
</evidence>
<dbReference type="OrthoDB" id="9809045at2"/>
<comment type="function">
    <text evidence="8">With S4 and S12 plays an important role in translational accuracy.</text>
</comment>
<dbReference type="PANTHER" id="PTHR48277:SF1">
    <property type="entry name" value="MITOCHONDRIAL RIBOSOMAL PROTEIN S5"/>
    <property type="match status" value="1"/>
</dbReference>